<reference evidence="1 2" key="1">
    <citation type="submission" date="2024-12" db="EMBL/GenBank/DDBJ databases">
        <title>The unique morphological basis and parallel evolutionary history of personate flowers in Penstemon.</title>
        <authorList>
            <person name="Depatie T.H."/>
            <person name="Wessinger C.A."/>
        </authorList>
    </citation>
    <scope>NUCLEOTIDE SEQUENCE [LARGE SCALE GENOMIC DNA]</scope>
    <source>
        <strain evidence="1">WTNN_2</strain>
        <tissue evidence="1">Leaf</tissue>
    </source>
</reference>
<dbReference type="EMBL" id="JBJXBP010000007">
    <property type="protein sequence ID" value="KAL3818578.1"/>
    <property type="molecule type" value="Genomic_DNA"/>
</dbReference>
<organism evidence="1 2">
    <name type="scientific">Penstemon smallii</name>
    <dbReference type="NCBI Taxonomy" id="265156"/>
    <lineage>
        <taxon>Eukaryota</taxon>
        <taxon>Viridiplantae</taxon>
        <taxon>Streptophyta</taxon>
        <taxon>Embryophyta</taxon>
        <taxon>Tracheophyta</taxon>
        <taxon>Spermatophyta</taxon>
        <taxon>Magnoliopsida</taxon>
        <taxon>eudicotyledons</taxon>
        <taxon>Gunneridae</taxon>
        <taxon>Pentapetalae</taxon>
        <taxon>asterids</taxon>
        <taxon>lamiids</taxon>
        <taxon>Lamiales</taxon>
        <taxon>Plantaginaceae</taxon>
        <taxon>Cheloneae</taxon>
        <taxon>Penstemon</taxon>
    </lineage>
</organism>
<name>A0ABD3S2E6_9LAMI</name>
<comment type="caution">
    <text evidence="1">The sequence shown here is derived from an EMBL/GenBank/DDBJ whole genome shotgun (WGS) entry which is preliminary data.</text>
</comment>
<proteinExistence type="predicted"/>
<sequence>MERRMKQRFSMIGLNPSFTKIVANFNTEDYLRVGVITIGTSVRASFQDFLDELRDVCRQTQGVYL</sequence>
<evidence type="ECO:0000313" key="1">
    <source>
        <dbReference type="EMBL" id="KAL3818578.1"/>
    </source>
</evidence>
<dbReference type="AlphaFoldDB" id="A0ABD3S2E6"/>
<dbReference type="Proteomes" id="UP001634393">
    <property type="component" value="Unassembled WGS sequence"/>
</dbReference>
<accession>A0ABD3S2E6</accession>
<protein>
    <submittedName>
        <fullName evidence="1">Uncharacterized protein</fullName>
    </submittedName>
</protein>
<gene>
    <name evidence="1" type="ORF">ACJIZ3_004483</name>
</gene>
<keyword evidence="2" id="KW-1185">Reference proteome</keyword>
<evidence type="ECO:0000313" key="2">
    <source>
        <dbReference type="Proteomes" id="UP001634393"/>
    </source>
</evidence>